<reference evidence="5 6" key="1">
    <citation type="submission" date="2019-08" db="EMBL/GenBank/DDBJ databases">
        <title>Draft genome sequences of two oriental melons (Cucumis melo L. var makuwa).</title>
        <authorList>
            <person name="Kwon S.-Y."/>
        </authorList>
    </citation>
    <scope>NUCLEOTIDE SEQUENCE [LARGE SCALE GENOMIC DNA]</scope>
    <source>
        <strain evidence="6">cv. Chang Bougi</strain>
        <strain evidence="5">cv. SW 3</strain>
        <tissue evidence="3">Leaf</tissue>
    </source>
</reference>
<dbReference type="GO" id="GO:0003676">
    <property type="term" value="F:nucleic acid binding"/>
    <property type="evidence" value="ECO:0007669"/>
    <property type="project" value="InterPro"/>
</dbReference>
<comment type="caution">
    <text evidence="3">The sequence shown here is derived from an EMBL/GenBank/DDBJ whole genome shotgun (WGS) entry which is preliminary data.</text>
</comment>
<dbReference type="AlphaFoldDB" id="A0A5A7UPZ2"/>
<sequence>MKASRQKPAGLLQPLSVPGWKCESVSMDFIMGLPRALKGYTVIWVIVDRLTKSAHFIPGKSTYTAKRSNQILEDMLRTCVLELLGSWDSHLHLMEFAYNNSYQATIGMAPFEAPYGNCCRSSICWGEKSYVDVRRKDLEFDVGDIVFLKVALMKGVLRFEKKGKLSPLHDVFHVSILRKYVADSTHVVDFEPLQLNENLSYEEQPVEILARKVKRLCNRGIALGKKGRGKNPSRRVLPLFAASIRNRSAICPSSSVSSASSRSRGAPLTQPRLQPFTWSPAVRLSVTLFGLLCLGAVAAVFSSSRSAIPRCRSSNWYRRSLSRPAPSGCYPYPNSKTRAALPNRFAPPVVRAPYEAEPPSNRAGTRAVRDPRAEFFTLS</sequence>
<evidence type="ECO:0000313" key="3">
    <source>
        <dbReference type="EMBL" id="KAA0055529.1"/>
    </source>
</evidence>
<evidence type="ECO:0000256" key="1">
    <source>
        <dbReference type="SAM" id="MobiDB-lite"/>
    </source>
</evidence>
<gene>
    <name evidence="4" type="ORF">E5676_scaffold282G00210</name>
    <name evidence="3" type="ORF">E6C27_scaffold221G001120</name>
</gene>
<evidence type="ECO:0000256" key="2">
    <source>
        <dbReference type="SAM" id="Phobius"/>
    </source>
</evidence>
<keyword evidence="2" id="KW-1133">Transmembrane helix</keyword>
<dbReference type="Proteomes" id="UP000321393">
    <property type="component" value="Unassembled WGS sequence"/>
</dbReference>
<accession>A0A5A7UPZ2</accession>
<evidence type="ECO:0000313" key="4">
    <source>
        <dbReference type="EMBL" id="TYJ95721.1"/>
    </source>
</evidence>
<dbReference type="STRING" id="1194695.A0A5A7UPZ2"/>
<name>A0A5A7UPZ2_CUCMM</name>
<dbReference type="SUPFAM" id="SSF53098">
    <property type="entry name" value="Ribonuclease H-like"/>
    <property type="match status" value="1"/>
</dbReference>
<evidence type="ECO:0000313" key="5">
    <source>
        <dbReference type="Proteomes" id="UP000321393"/>
    </source>
</evidence>
<dbReference type="PANTHER" id="PTHR45835">
    <property type="entry name" value="YALI0A06105P"/>
    <property type="match status" value="1"/>
</dbReference>
<dbReference type="Proteomes" id="UP000321947">
    <property type="component" value="Unassembled WGS sequence"/>
</dbReference>
<dbReference type="EMBL" id="SSTE01008534">
    <property type="protein sequence ID" value="KAA0055529.1"/>
    <property type="molecule type" value="Genomic_DNA"/>
</dbReference>
<dbReference type="InterPro" id="IPR012337">
    <property type="entry name" value="RNaseH-like_sf"/>
</dbReference>
<dbReference type="OrthoDB" id="1738613at2759"/>
<dbReference type="PANTHER" id="PTHR45835:SF99">
    <property type="entry name" value="CHROMO DOMAIN-CONTAINING PROTEIN-RELATED"/>
    <property type="match status" value="1"/>
</dbReference>
<organism evidence="3 5">
    <name type="scientific">Cucumis melo var. makuwa</name>
    <name type="common">Oriental melon</name>
    <dbReference type="NCBI Taxonomy" id="1194695"/>
    <lineage>
        <taxon>Eukaryota</taxon>
        <taxon>Viridiplantae</taxon>
        <taxon>Streptophyta</taxon>
        <taxon>Embryophyta</taxon>
        <taxon>Tracheophyta</taxon>
        <taxon>Spermatophyta</taxon>
        <taxon>Magnoliopsida</taxon>
        <taxon>eudicotyledons</taxon>
        <taxon>Gunneridae</taxon>
        <taxon>Pentapetalae</taxon>
        <taxon>rosids</taxon>
        <taxon>fabids</taxon>
        <taxon>Cucurbitales</taxon>
        <taxon>Cucurbitaceae</taxon>
        <taxon>Benincaseae</taxon>
        <taxon>Cucumis</taxon>
    </lineage>
</organism>
<dbReference type="Gene3D" id="3.30.420.10">
    <property type="entry name" value="Ribonuclease H-like superfamily/Ribonuclease H"/>
    <property type="match status" value="1"/>
</dbReference>
<dbReference type="EMBL" id="SSTD01020087">
    <property type="protein sequence ID" value="TYJ95721.1"/>
    <property type="molecule type" value="Genomic_DNA"/>
</dbReference>
<protein>
    <submittedName>
        <fullName evidence="3">DNA/RNA polymerases superfamily protein</fullName>
    </submittedName>
</protein>
<proteinExistence type="predicted"/>
<keyword evidence="2" id="KW-0812">Transmembrane</keyword>
<feature type="transmembrane region" description="Helical" evidence="2">
    <location>
        <begin position="281"/>
        <end position="302"/>
    </location>
</feature>
<dbReference type="InterPro" id="IPR036397">
    <property type="entry name" value="RNaseH_sf"/>
</dbReference>
<evidence type="ECO:0000313" key="6">
    <source>
        <dbReference type="Proteomes" id="UP000321947"/>
    </source>
</evidence>
<keyword evidence="2" id="KW-0472">Membrane</keyword>
<feature type="region of interest" description="Disordered" evidence="1">
    <location>
        <begin position="351"/>
        <end position="371"/>
    </location>
</feature>